<feature type="domain" description="KIB1-4 beta-propeller" evidence="2">
    <location>
        <begin position="516"/>
        <end position="803"/>
    </location>
</feature>
<dbReference type="STRING" id="4536.A0A0E0HHH4"/>
<evidence type="ECO:0000256" key="1">
    <source>
        <dbReference type="SAM" id="MobiDB-lite"/>
    </source>
</evidence>
<accession>A0A0E0HHH4</accession>
<protein>
    <recommendedName>
        <fullName evidence="2">KIB1-4 beta-propeller domain-containing protein</fullName>
    </recommendedName>
</protein>
<sequence length="1259" mass="143947">MSAAQSPRRPWPHLSDDLLYEIVRRIPCEVDRLHMSRACRSWRVALTKTEPPAPAPPPALPWLLLPEVDGEHGITFSCALSGWRRTHPFFLPHAARRARCFGSYDGAWLFLAVDGQGPRGEDHVLVNLTRMRRRRYPNAIFHFDWIDPENVDIVAATLSRAPTVQGCIVAGIINSFLSHHQIAFWHMGDRLFSEAEQTVWLSPLEQVEDLLYLDEDFLFLTEEEHIRVCPELTIFHEYPERILWRFQRRRRGEEEEQVLARYLVESRGSLLMVVRLASGRCQNLPTSEFRVFQKEKFSNGEEEEEDAFQFHEYYWSELDKLEGRMLFVGRGCSRSYEAADGHAGMEGVYFLDDRSFVEAAIGDAPKLPYRCSDNGKWSKSPSQSQGQVERCFPERGQPRSKYSPPKSLASTIRRIPNHSTIPSLLLRSMADQPRRRWAAADDDVLHEVARRIPCELDRRHMSRVCNSWRVALAKLEAPAPPPPLPLLALPESDDGLPATVSCILSGCRAHAFSVLQGARGARYFGSYDGGWLFLAVGGQARRQALLNLKIDGFQTLDLPNLARVNSVYPNEVNPNGDREMAIVAATLSCQPTEQGCIVAGIIESSPNLVAVGHVTRSIAFWRMGDQVVLPVFWALEKDNPLMWLEEVEDLLCHNGAFHFLTRVEDVLACEEPPVFYRDSVSLVPVNMFFLPRVHDEDETVLARYLVGSGKKLLMVVRLASGRGQRRTTSAFRVFQKEKFNTVEEDEPSQNRSAHFEYYWSELDLDELDGRMLFVGRGCSRSYEAGDGRYPGMGEGVYFLDDPSIHQMISGDAPKQPYLCSDNGKWLESPQGQVERCFPERGPSIHSPPVVRRIPCEIDRRRMSRICHSWRVALRRVRAPAPPPPLPWLLLPRAGGRPPTFSCALSGFRTHPFLVPRGAHRARYFGSYDGEWVFLAVDGQGNQAQEYPRRVAQDHVLVNLNNFHYFNLPNRIRFGAVVVYPSPRHWYYRKMAIVAATLSCKPTEQGCIVAGFLEYFPFPGHAEQHVAFWRIGDDMVLPPFWEGMNREADWFRPPMEDLIFYGGAFLFLDRGEHILACEERPVFQEYGVELVPVGMFFQPRVHDKNETGLARYLVESRKNLLMVVKLTSGRQHLPTSAFRVYQKKKLNNGEEDEPLYNGMFQFQYYWSELDKLEGRMLFVGRGCSRSYEAGDRYSGMEEGVYFLDDRSFRKPIMAFDRDADELPYRCSDNGKWSKSPSPHVDRCFPARGPSIDSPPVWILP</sequence>
<reference evidence="3" key="2">
    <citation type="submission" date="2018-04" db="EMBL/GenBank/DDBJ databases">
        <title>OnivRS2 (Oryza nivara Reference Sequence Version 2).</title>
        <authorList>
            <person name="Zhang J."/>
            <person name="Kudrna D."/>
            <person name="Lee S."/>
            <person name="Talag J."/>
            <person name="Rajasekar S."/>
            <person name="Welchert J."/>
            <person name="Hsing Y.-I."/>
            <person name="Wing R.A."/>
        </authorList>
    </citation>
    <scope>NUCLEOTIDE SEQUENCE [LARGE SCALE GENOMIC DNA]</scope>
    <source>
        <strain evidence="3">SL10</strain>
    </source>
</reference>
<dbReference type="HOGENOM" id="CLU_284191_0_0_1"/>
<feature type="region of interest" description="Disordered" evidence="1">
    <location>
        <begin position="375"/>
        <end position="409"/>
    </location>
</feature>
<keyword evidence="4" id="KW-1185">Reference proteome</keyword>
<evidence type="ECO:0000313" key="4">
    <source>
        <dbReference type="Proteomes" id="UP000006591"/>
    </source>
</evidence>
<dbReference type="PANTHER" id="PTHR33110:SF135">
    <property type="entry name" value="OS05G0539300 PROTEIN"/>
    <property type="match status" value="1"/>
</dbReference>
<organism evidence="3">
    <name type="scientific">Oryza nivara</name>
    <name type="common">Indian wild rice</name>
    <name type="synonym">Oryza sativa f. spontanea</name>
    <dbReference type="NCBI Taxonomy" id="4536"/>
    <lineage>
        <taxon>Eukaryota</taxon>
        <taxon>Viridiplantae</taxon>
        <taxon>Streptophyta</taxon>
        <taxon>Embryophyta</taxon>
        <taxon>Tracheophyta</taxon>
        <taxon>Spermatophyta</taxon>
        <taxon>Magnoliopsida</taxon>
        <taxon>Liliopsida</taxon>
        <taxon>Poales</taxon>
        <taxon>Poaceae</taxon>
        <taxon>BOP clade</taxon>
        <taxon>Oryzoideae</taxon>
        <taxon>Oryzeae</taxon>
        <taxon>Oryzinae</taxon>
        <taxon>Oryza</taxon>
    </lineage>
</organism>
<name>A0A0E0HHH4_ORYNI</name>
<dbReference type="Pfam" id="PF03478">
    <property type="entry name" value="Beta-prop_KIB1-4"/>
    <property type="match status" value="3"/>
</dbReference>
<feature type="compositionally biased region" description="Polar residues" evidence="1">
    <location>
        <begin position="375"/>
        <end position="387"/>
    </location>
</feature>
<dbReference type="PANTHER" id="PTHR33110">
    <property type="entry name" value="F-BOX/KELCH-REPEAT PROTEIN-RELATED"/>
    <property type="match status" value="1"/>
</dbReference>
<dbReference type="Gene3D" id="1.20.1280.50">
    <property type="match status" value="1"/>
</dbReference>
<dbReference type="InterPro" id="IPR005174">
    <property type="entry name" value="KIB1-4_b-propeller"/>
</dbReference>
<dbReference type="eggNOG" id="ENOG502R462">
    <property type="taxonomic scope" value="Eukaryota"/>
</dbReference>
<evidence type="ECO:0000259" key="2">
    <source>
        <dbReference type="Pfam" id="PF03478"/>
    </source>
</evidence>
<feature type="domain" description="KIB1-4 beta-propeller" evidence="2">
    <location>
        <begin position="908"/>
        <end position="1207"/>
    </location>
</feature>
<dbReference type="EnsemblPlants" id="ONIVA05G25190.1">
    <property type="protein sequence ID" value="ONIVA05G25190.1"/>
    <property type="gene ID" value="ONIVA05G25190"/>
</dbReference>
<dbReference type="Proteomes" id="UP000006591">
    <property type="component" value="Chromosome 5"/>
</dbReference>
<evidence type="ECO:0000313" key="3">
    <source>
        <dbReference type="EnsemblPlants" id="ONIVA05G25190.1"/>
    </source>
</evidence>
<dbReference type="AlphaFoldDB" id="A0A0E0HHH4"/>
<reference evidence="3" key="1">
    <citation type="submission" date="2015-04" db="UniProtKB">
        <authorList>
            <consortium name="EnsemblPlants"/>
        </authorList>
    </citation>
    <scope>IDENTIFICATION</scope>
    <source>
        <strain evidence="3">SL10</strain>
    </source>
</reference>
<feature type="domain" description="KIB1-4 beta-propeller" evidence="2">
    <location>
        <begin position="84"/>
        <end position="352"/>
    </location>
</feature>
<dbReference type="Gramene" id="ONIVA05G25190.1">
    <property type="protein sequence ID" value="ONIVA05G25190.1"/>
    <property type="gene ID" value="ONIVA05G25190"/>
</dbReference>
<dbReference type="OMA" id="REPIMAF"/>
<proteinExistence type="predicted"/>